<dbReference type="PRINTS" id="PR00111">
    <property type="entry name" value="ABHYDROLASE"/>
</dbReference>
<dbReference type="InterPro" id="IPR029058">
    <property type="entry name" value="AB_hydrolase_fold"/>
</dbReference>
<dbReference type="InterPro" id="IPR000073">
    <property type="entry name" value="AB_hydrolase_1"/>
</dbReference>
<dbReference type="OrthoDB" id="5513277at2"/>
<evidence type="ECO:0000313" key="3">
    <source>
        <dbReference type="Proteomes" id="UP000013520"/>
    </source>
</evidence>
<feature type="domain" description="AB hydrolase-1" evidence="1">
    <location>
        <begin position="52"/>
        <end position="152"/>
    </location>
</feature>
<dbReference type="GO" id="GO:0016746">
    <property type="term" value="F:acyltransferase activity"/>
    <property type="evidence" value="ECO:0007669"/>
    <property type="project" value="UniProtKB-KW"/>
</dbReference>
<protein>
    <submittedName>
        <fullName evidence="2">Putative hydrolase or acyltransferase of alpha/beta superfamily</fullName>
    </submittedName>
</protein>
<dbReference type="AlphaFoldDB" id="R4KL14"/>
<accession>R4KL14</accession>
<gene>
    <name evidence="2" type="ORF">Desgi_1764</name>
</gene>
<dbReference type="InterPro" id="IPR050266">
    <property type="entry name" value="AB_hydrolase_sf"/>
</dbReference>
<dbReference type="eggNOG" id="COG0596">
    <property type="taxonomic scope" value="Bacteria"/>
</dbReference>
<dbReference type="PANTHER" id="PTHR43798:SF5">
    <property type="entry name" value="MONOACYLGLYCEROL LIPASE ABHD6"/>
    <property type="match status" value="1"/>
</dbReference>
<keyword evidence="3" id="KW-1185">Reference proteome</keyword>
<dbReference type="EMBL" id="CP003273">
    <property type="protein sequence ID" value="AGL01215.1"/>
    <property type="molecule type" value="Genomic_DNA"/>
</dbReference>
<dbReference type="Proteomes" id="UP000013520">
    <property type="component" value="Chromosome"/>
</dbReference>
<sequence length="295" mass="33667">MVKRFKSMEGKQLIYESYNRLLERWEVDKEEMDIETGYGKTHVIISGNRANPPLLLFHGTGDNSAMMWLLNIQELVKHFYIMAVDSLGGAGKSEPNESYLKKFDLAVWVDYILDALNINKTNIAGVSYGGYMSLAYAARNPDRVSKIVCMANYPSVKGIKSHLLILRSVKVFLPEILNPTEENAVKLLQKLTGPNSDVFSLNKEMMKHWLYILKYSVVSKNKVIHFDNEAMSVFRDKALFLIGDSDRVIYHPAVIKILNDNNLNYKIIKDVGHAINHEQPKLINREIIDYLLVSA</sequence>
<dbReference type="SUPFAM" id="SSF53474">
    <property type="entry name" value="alpha/beta-Hydrolases"/>
    <property type="match status" value="1"/>
</dbReference>
<keyword evidence="2" id="KW-0378">Hydrolase</keyword>
<dbReference type="PANTHER" id="PTHR43798">
    <property type="entry name" value="MONOACYLGLYCEROL LIPASE"/>
    <property type="match status" value="1"/>
</dbReference>
<reference evidence="2 3" key="1">
    <citation type="submission" date="2012-01" db="EMBL/GenBank/DDBJ databases">
        <title>Complete sequence of Desulfotomaculum gibsoniae DSM 7213.</title>
        <authorList>
            <consortium name="US DOE Joint Genome Institute"/>
            <person name="Lucas S."/>
            <person name="Han J."/>
            <person name="Lapidus A."/>
            <person name="Cheng J.-F."/>
            <person name="Goodwin L."/>
            <person name="Pitluck S."/>
            <person name="Peters L."/>
            <person name="Ovchinnikova G."/>
            <person name="Teshima H."/>
            <person name="Detter J.C."/>
            <person name="Han C."/>
            <person name="Tapia R."/>
            <person name="Land M."/>
            <person name="Hauser L."/>
            <person name="Kyrpides N."/>
            <person name="Ivanova N."/>
            <person name="Pagani I."/>
            <person name="Parshina S."/>
            <person name="Plugge C."/>
            <person name="Muyzer G."/>
            <person name="Kuever J."/>
            <person name="Ivanova A."/>
            <person name="Nazina T."/>
            <person name="Klenk H.-P."/>
            <person name="Brambilla E."/>
            <person name="Spring S."/>
            <person name="Stams A.F."/>
            <person name="Woyke T."/>
        </authorList>
    </citation>
    <scope>NUCLEOTIDE SEQUENCE [LARGE SCALE GENOMIC DNA]</scope>
    <source>
        <strain evidence="2 3">DSM 7213</strain>
    </source>
</reference>
<organism evidence="2 3">
    <name type="scientific">Desulfoscipio gibsoniae DSM 7213</name>
    <dbReference type="NCBI Taxonomy" id="767817"/>
    <lineage>
        <taxon>Bacteria</taxon>
        <taxon>Bacillati</taxon>
        <taxon>Bacillota</taxon>
        <taxon>Clostridia</taxon>
        <taxon>Eubacteriales</taxon>
        <taxon>Desulfallaceae</taxon>
        <taxon>Desulfoscipio</taxon>
    </lineage>
</organism>
<dbReference type="GO" id="GO:0016020">
    <property type="term" value="C:membrane"/>
    <property type="evidence" value="ECO:0007669"/>
    <property type="project" value="TreeGrafter"/>
</dbReference>
<proteinExistence type="predicted"/>
<dbReference type="KEGG" id="dgi:Desgi_1764"/>
<dbReference type="GO" id="GO:0047372">
    <property type="term" value="F:monoacylglycerol lipase activity"/>
    <property type="evidence" value="ECO:0007669"/>
    <property type="project" value="TreeGrafter"/>
</dbReference>
<keyword evidence="2" id="KW-0808">Transferase</keyword>
<dbReference type="HOGENOM" id="CLU_020336_27_3_9"/>
<evidence type="ECO:0000313" key="2">
    <source>
        <dbReference type="EMBL" id="AGL01215.1"/>
    </source>
</evidence>
<evidence type="ECO:0000259" key="1">
    <source>
        <dbReference type="Pfam" id="PF00561"/>
    </source>
</evidence>
<dbReference type="RefSeq" id="WP_006524442.1">
    <property type="nucleotide sequence ID" value="NC_021184.1"/>
</dbReference>
<keyword evidence="2" id="KW-0012">Acyltransferase</keyword>
<dbReference type="Pfam" id="PF00561">
    <property type="entry name" value="Abhydrolase_1"/>
    <property type="match status" value="1"/>
</dbReference>
<name>R4KL14_9FIRM</name>
<dbReference type="Gene3D" id="3.40.50.1820">
    <property type="entry name" value="alpha/beta hydrolase"/>
    <property type="match status" value="1"/>
</dbReference>
<dbReference type="GO" id="GO:0046464">
    <property type="term" value="P:acylglycerol catabolic process"/>
    <property type="evidence" value="ECO:0007669"/>
    <property type="project" value="TreeGrafter"/>
</dbReference>
<dbReference type="STRING" id="767817.Desgi_1764"/>